<gene>
    <name evidence="2" type="ORF">S01H1_52398</name>
</gene>
<feature type="non-terminal residue" evidence="2">
    <location>
        <position position="1"/>
    </location>
</feature>
<keyword evidence="1" id="KW-0812">Transmembrane</keyword>
<evidence type="ECO:0000313" key="2">
    <source>
        <dbReference type="EMBL" id="GAG15921.1"/>
    </source>
</evidence>
<sequence length="192" mass="21300">SLVAEERPRGIKAQGGEIKMLSLVGDSMDWKGKEQEIPAFPRTGVYLVTAGDNKYCISVRASEKEGLEKFVEGSEVPALGQITHKILPFDERADFEQYHKGQARSVELFLLLLLLATLALLAEGWLGAPRLSRARQEKIPSAETVLETSESNKWQLWSPVNRLSRQVRNIIGKSTHDTPVLFSKSKNGGRAS</sequence>
<keyword evidence="1" id="KW-0472">Membrane</keyword>
<accession>X0WT92</accession>
<evidence type="ECO:0000256" key="1">
    <source>
        <dbReference type="SAM" id="Phobius"/>
    </source>
</evidence>
<comment type="caution">
    <text evidence="2">The sequence shown here is derived from an EMBL/GenBank/DDBJ whole genome shotgun (WGS) entry which is preliminary data.</text>
</comment>
<keyword evidence="1" id="KW-1133">Transmembrane helix</keyword>
<dbReference type="AlphaFoldDB" id="X0WT92"/>
<organism evidence="2">
    <name type="scientific">marine sediment metagenome</name>
    <dbReference type="NCBI Taxonomy" id="412755"/>
    <lineage>
        <taxon>unclassified sequences</taxon>
        <taxon>metagenomes</taxon>
        <taxon>ecological metagenomes</taxon>
    </lineage>
</organism>
<dbReference type="EMBL" id="BARS01033864">
    <property type="protein sequence ID" value="GAG15921.1"/>
    <property type="molecule type" value="Genomic_DNA"/>
</dbReference>
<name>X0WT92_9ZZZZ</name>
<feature type="transmembrane region" description="Helical" evidence="1">
    <location>
        <begin position="108"/>
        <end position="128"/>
    </location>
</feature>
<proteinExistence type="predicted"/>
<protein>
    <submittedName>
        <fullName evidence="2">Uncharacterized protein</fullName>
    </submittedName>
</protein>
<reference evidence="2" key="1">
    <citation type="journal article" date="2014" name="Front. Microbiol.">
        <title>High frequency of phylogenetically diverse reductive dehalogenase-homologous genes in deep subseafloor sedimentary metagenomes.</title>
        <authorList>
            <person name="Kawai M."/>
            <person name="Futagami T."/>
            <person name="Toyoda A."/>
            <person name="Takaki Y."/>
            <person name="Nishi S."/>
            <person name="Hori S."/>
            <person name="Arai W."/>
            <person name="Tsubouchi T."/>
            <person name="Morono Y."/>
            <person name="Uchiyama I."/>
            <person name="Ito T."/>
            <person name="Fujiyama A."/>
            <person name="Inagaki F."/>
            <person name="Takami H."/>
        </authorList>
    </citation>
    <scope>NUCLEOTIDE SEQUENCE</scope>
    <source>
        <strain evidence="2">Expedition CK06-06</strain>
    </source>
</reference>